<organism evidence="12 13">
    <name type="scientific">Tectimicrobiota bacterium</name>
    <dbReference type="NCBI Taxonomy" id="2528274"/>
    <lineage>
        <taxon>Bacteria</taxon>
        <taxon>Pseudomonadati</taxon>
        <taxon>Nitrospinota/Tectimicrobiota group</taxon>
        <taxon>Candidatus Tectimicrobiota</taxon>
    </lineage>
</organism>
<keyword evidence="8" id="KW-0408">Iron</keyword>
<sequence length="386" mass="40519">MRRVYLDHNATTPVRPEVAEAMRRCLGALFGNPNSIHSFGREARAAVEEARAQAAALIGAEPEEILFTSGGTESDNLALRGALAAAGGGGHIVTTAVEHHAVLDTCKALESDRLQVTYVPPDKAGRVAAGDVAGAIRPDTRLVSVMWGNNEVGTLQPVREIAALCRERGVPFHTDAVQALGKAGIDVRALGADFLSASAHKINGPKGAGFLYVRKGARLAPLQTGGGQERDIRPGTENVPGIVGLGEACRLAREEGPALARSLAALRGRLEAEACERIPDTVVNGDPDRRLPGTANLSFPGAEGETLLIRLDLEGIAVSTGSACSAGSTEPSHVLLAMGLPMEVIRGSLRFSLGWGSTDADVDRLLEVLPEAVRRVRAMAPREKAR</sequence>
<evidence type="ECO:0000259" key="11">
    <source>
        <dbReference type="Pfam" id="PF00266"/>
    </source>
</evidence>
<dbReference type="PANTHER" id="PTHR11601:SF34">
    <property type="entry name" value="CYSTEINE DESULFURASE"/>
    <property type="match status" value="1"/>
</dbReference>
<feature type="domain" description="Aminotransferase class V" evidence="11">
    <location>
        <begin position="4"/>
        <end position="365"/>
    </location>
</feature>
<dbReference type="GO" id="GO:0046872">
    <property type="term" value="F:metal ion binding"/>
    <property type="evidence" value="ECO:0007669"/>
    <property type="project" value="UniProtKB-KW"/>
</dbReference>
<dbReference type="PIRSF" id="PIRSF005572">
    <property type="entry name" value="NifS"/>
    <property type="match status" value="1"/>
</dbReference>
<evidence type="ECO:0000256" key="1">
    <source>
        <dbReference type="ARBA" id="ARBA00001933"/>
    </source>
</evidence>
<evidence type="ECO:0000256" key="2">
    <source>
        <dbReference type="ARBA" id="ARBA00003120"/>
    </source>
</evidence>
<protein>
    <recommendedName>
        <fullName evidence="4">cysteine desulfurase</fullName>
        <ecNumber evidence="4">2.8.1.7</ecNumber>
    </recommendedName>
</protein>
<evidence type="ECO:0000313" key="13">
    <source>
        <dbReference type="Proteomes" id="UP000782312"/>
    </source>
</evidence>
<dbReference type="EC" id="2.8.1.7" evidence="4"/>
<evidence type="ECO:0000313" key="12">
    <source>
        <dbReference type="EMBL" id="MBI3129258.1"/>
    </source>
</evidence>
<comment type="catalytic activity">
    <reaction evidence="10">
        <text>(sulfur carrier)-H + L-cysteine = (sulfur carrier)-SH + L-alanine</text>
        <dbReference type="Rhea" id="RHEA:43892"/>
        <dbReference type="Rhea" id="RHEA-COMP:14737"/>
        <dbReference type="Rhea" id="RHEA-COMP:14739"/>
        <dbReference type="ChEBI" id="CHEBI:29917"/>
        <dbReference type="ChEBI" id="CHEBI:35235"/>
        <dbReference type="ChEBI" id="CHEBI:57972"/>
        <dbReference type="ChEBI" id="CHEBI:64428"/>
        <dbReference type="EC" id="2.8.1.7"/>
    </reaction>
</comment>
<evidence type="ECO:0000256" key="3">
    <source>
        <dbReference type="ARBA" id="ARBA00006490"/>
    </source>
</evidence>
<evidence type="ECO:0000256" key="6">
    <source>
        <dbReference type="ARBA" id="ARBA00022723"/>
    </source>
</evidence>
<comment type="function">
    <text evidence="2">Catalyzes the removal of elemental sulfur atoms from cysteine to produce alanine. Seems to participate in the biosynthesis of the nitrogenase metalloclusters by providing the inorganic sulfur required for the Fe-S core formation.</text>
</comment>
<gene>
    <name evidence="12" type="ORF">HYZ11_16745</name>
</gene>
<dbReference type="InterPro" id="IPR000192">
    <property type="entry name" value="Aminotrans_V_dom"/>
</dbReference>
<dbReference type="EMBL" id="JACPUR010000039">
    <property type="protein sequence ID" value="MBI3129258.1"/>
    <property type="molecule type" value="Genomic_DNA"/>
</dbReference>
<evidence type="ECO:0000256" key="5">
    <source>
        <dbReference type="ARBA" id="ARBA00022679"/>
    </source>
</evidence>
<evidence type="ECO:0000256" key="7">
    <source>
        <dbReference type="ARBA" id="ARBA00022898"/>
    </source>
</evidence>
<dbReference type="GO" id="GO:0051536">
    <property type="term" value="F:iron-sulfur cluster binding"/>
    <property type="evidence" value="ECO:0007669"/>
    <property type="project" value="UniProtKB-KW"/>
</dbReference>
<dbReference type="SUPFAM" id="SSF53383">
    <property type="entry name" value="PLP-dependent transferases"/>
    <property type="match status" value="1"/>
</dbReference>
<reference evidence="12" key="1">
    <citation type="submission" date="2020-07" db="EMBL/GenBank/DDBJ databases">
        <title>Huge and variable diversity of episymbiotic CPR bacteria and DPANN archaea in groundwater ecosystems.</title>
        <authorList>
            <person name="He C.Y."/>
            <person name="Keren R."/>
            <person name="Whittaker M."/>
            <person name="Farag I.F."/>
            <person name="Doudna J."/>
            <person name="Cate J.H.D."/>
            <person name="Banfield J.F."/>
        </authorList>
    </citation>
    <scope>NUCLEOTIDE SEQUENCE</scope>
    <source>
        <strain evidence="12">NC_groundwater_763_Ag_S-0.2um_68_21</strain>
    </source>
</reference>
<proteinExistence type="inferred from homology"/>
<keyword evidence="5" id="KW-0808">Transferase</keyword>
<keyword evidence="6" id="KW-0479">Metal-binding</keyword>
<accession>A0A932I375</accession>
<dbReference type="Pfam" id="PF00266">
    <property type="entry name" value="Aminotran_5"/>
    <property type="match status" value="1"/>
</dbReference>
<dbReference type="PANTHER" id="PTHR11601">
    <property type="entry name" value="CYSTEINE DESULFURYLASE FAMILY MEMBER"/>
    <property type="match status" value="1"/>
</dbReference>
<dbReference type="AlphaFoldDB" id="A0A932I375"/>
<comment type="caution">
    <text evidence="12">The sequence shown here is derived from an EMBL/GenBank/DDBJ whole genome shotgun (WGS) entry which is preliminary data.</text>
</comment>
<dbReference type="Gene3D" id="3.40.640.10">
    <property type="entry name" value="Type I PLP-dependent aspartate aminotransferase-like (Major domain)"/>
    <property type="match status" value="1"/>
</dbReference>
<dbReference type="Proteomes" id="UP000782312">
    <property type="component" value="Unassembled WGS sequence"/>
</dbReference>
<keyword evidence="7" id="KW-0663">Pyridoxal phosphate</keyword>
<dbReference type="Gene3D" id="1.10.260.50">
    <property type="match status" value="1"/>
</dbReference>
<comment type="cofactor">
    <cofactor evidence="1">
        <name>pyridoxal 5'-phosphate</name>
        <dbReference type="ChEBI" id="CHEBI:597326"/>
    </cofactor>
</comment>
<dbReference type="GO" id="GO:0031071">
    <property type="term" value="F:cysteine desulfurase activity"/>
    <property type="evidence" value="ECO:0007669"/>
    <property type="project" value="UniProtKB-EC"/>
</dbReference>
<keyword evidence="9" id="KW-0411">Iron-sulfur</keyword>
<dbReference type="InterPro" id="IPR016454">
    <property type="entry name" value="Cysteine_dSase"/>
</dbReference>
<dbReference type="Gene3D" id="3.90.1150.10">
    <property type="entry name" value="Aspartate Aminotransferase, domain 1"/>
    <property type="match status" value="1"/>
</dbReference>
<dbReference type="InterPro" id="IPR015422">
    <property type="entry name" value="PyrdxlP-dep_Trfase_small"/>
</dbReference>
<dbReference type="InterPro" id="IPR015421">
    <property type="entry name" value="PyrdxlP-dep_Trfase_major"/>
</dbReference>
<dbReference type="FunFam" id="3.40.640.10:FF:000084">
    <property type="entry name" value="IscS-like cysteine desulfurase"/>
    <property type="match status" value="1"/>
</dbReference>
<evidence type="ECO:0000256" key="4">
    <source>
        <dbReference type="ARBA" id="ARBA00012239"/>
    </source>
</evidence>
<name>A0A932I375_UNCTE</name>
<evidence type="ECO:0000256" key="9">
    <source>
        <dbReference type="ARBA" id="ARBA00023014"/>
    </source>
</evidence>
<comment type="similarity">
    <text evidence="3">Belongs to the class-V pyridoxal-phosphate-dependent aminotransferase family. NifS/IscS subfamily.</text>
</comment>
<dbReference type="InterPro" id="IPR015424">
    <property type="entry name" value="PyrdxlP-dep_Trfase"/>
</dbReference>
<evidence type="ECO:0000256" key="10">
    <source>
        <dbReference type="ARBA" id="ARBA00050776"/>
    </source>
</evidence>
<evidence type="ECO:0000256" key="8">
    <source>
        <dbReference type="ARBA" id="ARBA00023004"/>
    </source>
</evidence>